<feature type="transmembrane region" description="Helical" evidence="3">
    <location>
        <begin position="572"/>
        <end position="592"/>
    </location>
</feature>
<dbReference type="InterPro" id="IPR004147">
    <property type="entry name" value="ABC1_dom"/>
</dbReference>
<sequence length="614" mass="68363">MPDRAAGGMRRHDGGAGGGGGGSEGRQPRTFEIWSFAFAFFLKYKWVNQRAAYPGGAMTPEAVSQKKSELAVWLREGLCRLGPTFIKVGQQFSTRVDVLSPEFIRELAKLQDDVPPFPTDKAIEIMETSWGRKVSDVFDEFNRKPLAAASLGQVHLAKLNGQTVVVKVQRPGLRELFEIDLKNVLALAKIMKRLDSRADGAARDWVAIYEECARILYEEIDYVLEGHNAEKFQANFAGVDWVKVPKIYWKHTTNQVLVMEYVPGTKINNAPQIDTLGLDRRKLARLTVESYLQQILRHGFFHADPHPGNVACDTENGGRLIYYDFGMMGSIPGDVRRGLFDLFYGVYQKDVDKCIEAIVAMGVLVPGGDMTAVRRTGKYFLQQFEERLESQRKARQDLGDKYASTYKTPLTKNEQKQVQKKILANIGEDLLITAADQPFRFPAEFTFVVRSFSVLDGIGKSLDSRFDISEIAAPYAREFVLEARPQVERLQEDLKKRASLQVYAGSDELALCGKKIVERLESGDTKLRARALEAERALARVEIWQAIMISGLVASMLINAGTALSLHGARAVSTVIFLGAAAFGCSALANVLKLRKEKKKEEAITGIGAKVVEI</sequence>
<keyword evidence="3" id="KW-1133">Transmembrane helix</keyword>
<evidence type="ECO:0000256" key="1">
    <source>
        <dbReference type="ARBA" id="ARBA00009670"/>
    </source>
</evidence>
<evidence type="ECO:0000256" key="2">
    <source>
        <dbReference type="SAM" id="MobiDB-lite"/>
    </source>
</evidence>
<comment type="caution">
    <text evidence="5">The sequence shown here is derived from an EMBL/GenBank/DDBJ whole genome shotgun (WGS) entry which is preliminary data.</text>
</comment>
<dbReference type="PANTHER" id="PTHR10566">
    <property type="entry name" value="CHAPERONE-ACTIVITY OF BC1 COMPLEX CABC1 -RELATED"/>
    <property type="match status" value="1"/>
</dbReference>
<feature type="region of interest" description="Disordered" evidence="2">
    <location>
        <begin position="1"/>
        <end position="25"/>
    </location>
</feature>
<evidence type="ECO:0000313" key="6">
    <source>
        <dbReference type="Proteomes" id="UP000708148"/>
    </source>
</evidence>
<keyword evidence="3" id="KW-0472">Membrane</keyword>
<comment type="similarity">
    <text evidence="1">Belongs to the protein kinase superfamily. ADCK protein kinase family.</text>
</comment>
<dbReference type="AlphaFoldDB" id="A0A8S1J0W1"/>
<dbReference type="GO" id="GO:0046467">
    <property type="term" value="P:membrane lipid biosynthetic process"/>
    <property type="evidence" value="ECO:0007669"/>
    <property type="project" value="TreeGrafter"/>
</dbReference>
<keyword evidence="3" id="KW-0812">Transmembrane</keyword>
<dbReference type="SUPFAM" id="SSF56112">
    <property type="entry name" value="Protein kinase-like (PK-like)"/>
    <property type="match status" value="1"/>
</dbReference>
<gene>
    <name evidence="5" type="ORF">OSTQU699_LOCUS6152</name>
</gene>
<evidence type="ECO:0000256" key="3">
    <source>
        <dbReference type="SAM" id="Phobius"/>
    </source>
</evidence>
<dbReference type="GO" id="GO:1901031">
    <property type="term" value="P:regulation of response to reactive oxygen species"/>
    <property type="evidence" value="ECO:0007669"/>
    <property type="project" value="TreeGrafter"/>
</dbReference>
<evidence type="ECO:0000259" key="4">
    <source>
        <dbReference type="Pfam" id="PF03109"/>
    </source>
</evidence>
<evidence type="ECO:0000313" key="5">
    <source>
        <dbReference type="EMBL" id="CAD7700793.1"/>
    </source>
</evidence>
<dbReference type="OrthoDB" id="427480at2759"/>
<dbReference type="Pfam" id="PF03109">
    <property type="entry name" value="ABC1"/>
    <property type="match status" value="1"/>
</dbReference>
<dbReference type="InterPro" id="IPR050154">
    <property type="entry name" value="UbiB_kinase"/>
</dbReference>
<dbReference type="Proteomes" id="UP000708148">
    <property type="component" value="Unassembled WGS sequence"/>
</dbReference>
<dbReference type="GO" id="GO:0016020">
    <property type="term" value="C:membrane"/>
    <property type="evidence" value="ECO:0007669"/>
    <property type="project" value="GOC"/>
</dbReference>
<dbReference type="InterPro" id="IPR011009">
    <property type="entry name" value="Kinase-like_dom_sf"/>
</dbReference>
<feature type="domain" description="ABC1 atypical kinase-like" evidence="4">
    <location>
        <begin position="109"/>
        <end position="357"/>
    </location>
</feature>
<dbReference type="EMBL" id="CAJHUC010001345">
    <property type="protein sequence ID" value="CAD7700793.1"/>
    <property type="molecule type" value="Genomic_DNA"/>
</dbReference>
<organism evidence="5 6">
    <name type="scientific">Ostreobium quekettii</name>
    <dbReference type="NCBI Taxonomy" id="121088"/>
    <lineage>
        <taxon>Eukaryota</taxon>
        <taxon>Viridiplantae</taxon>
        <taxon>Chlorophyta</taxon>
        <taxon>core chlorophytes</taxon>
        <taxon>Ulvophyceae</taxon>
        <taxon>TCBD clade</taxon>
        <taxon>Bryopsidales</taxon>
        <taxon>Ostreobineae</taxon>
        <taxon>Ostreobiaceae</taxon>
        <taxon>Ostreobium</taxon>
    </lineage>
</organism>
<feature type="compositionally biased region" description="Gly residues" evidence="2">
    <location>
        <begin position="15"/>
        <end position="24"/>
    </location>
</feature>
<protein>
    <recommendedName>
        <fullName evidence="4">ABC1 atypical kinase-like domain-containing protein</fullName>
    </recommendedName>
</protein>
<reference evidence="5" key="1">
    <citation type="submission" date="2020-12" db="EMBL/GenBank/DDBJ databases">
        <authorList>
            <person name="Iha C."/>
        </authorList>
    </citation>
    <scope>NUCLEOTIDE SEQUENCE</scope>
</reference>
<keyword evidence="6" id="KW-1185">Reference proteome</keyword>
<name>A0A8S1J0W1_9CHLO</name>
<dbReference type="PANTHER" id="PTHR10566:SF115">
    <property type="entry name" value="PROTEIN ACTIVITY OF BC1 COMPLEX KINASE 8, CHLOROPLASTIC"/>
    <property type="match status" value="1"/>
</dbReference>
<proteinExistence type="inferred from homology"/>
<dbReference type="CDD" id="cd05121">
    <property type="entry name" value="ABC1_ADCK3-like"/>
    <property type="match status" value="1"/>
</dbReference>
<accession>A0A8S1J0W1</accession>